<protein>
    <submittedName>
        <fullName evidence="1">Uncharacterized protein</fullName>
    </submittedName>
</protein>
<evidence type="ECO:0000313" key="2">
    <source>
        <dbReference type="Proteomes" id="UP000784294"/>
    </source>
</evidence>
<gene>
    <name evidence="1" type="ORF">PXEA_LOCUS16486</name>
</gene>
<dbReference type="Proteomes" id="UP000784294">
    <property type="component" value="Unassembled WGS sequence"/>
</dbReference>
<dbReference type="EMBL" id="CAAALY010059736">
    <property type="protein sequence ID" value="VEL23046.1"/>
    <property type="molecule type" value="Genomic_DNA"/>
</dbReference>
<evidence type="ECO:0000313" key="1">
    <source>
        <dbReference type="EMBL" id="VEL23046.1"/>
    </source>
</evidence>
<reference evidence="1" key="1">
    <citation type="submission" date="2018-11" db="EMBL/GenBank/DDBJ databases">
        <authorList>
            <consortium name="Pathogen Informatics"/>
        </authorList>
    </citation>
    <scope>NUCLEOTIDE SEQUENCE</scope>
</reference>
<proteinExistence type="predicted"/>
<sequence>MVQHRFCSSFRSKLELQTPKLSAKPTRSTRLLTNFIMHHEIMKTVEHVEAYVGIVPEMILCFSTCCCVCMCVIVFVCVCASACRKSSSLVWRGVSLTCALPDLTTAYRFHFLQTHSIAGLPTSATAASAPLAPPLLLQLSTSGTRRRGSCQAKERVVLAWAKLFVALHGRGPLCLAHRNAIFLHTFVHRKCGHVVMLWRGRLRKLASLVVVMRLPRNPTPGTENEETENQHVLLRGLPCMD</sequence>
<keyword evidence="2" id="KW-1185">Reference proteome</keyword>
<name>A0A3S5FE48_9PLAT</name>
<accession>A0A3S5FE48</accession>
<comment type="caution">
    <text evidence="1">The sequence shown here is derived from an EMBL/GenBank/DDBJ whole genome shotgun (WGS) entry which is preliminary data.</text>
</comment>
<organism evidence="1 2">
    <name type="scientific">Protopolystoma xenopodis</name>
    <dbReference type="NCBI Taxonomy" id="117903"/>
    <lineage>
        <taxon>Eukaryota</taxon>
        <taxon>Metazoa</taxon>
        <taxon>Spiralia</taxon>
        <taxon>Lophotrochozoa</taxon>
        <taxon>Platyhelminthes</taxon>
        <taxon>Monogenea</taxon>
        <taxon>Polyopisthocotylea</taxon>
        <taxon>Polystomatidea</taxon>
        <taxon>Polystomatidae</taxon>
        <taxon>Protopolystoma</taxon>
    </lineage>
</organism>
<dbReference type="AlphaFoldDB" id="A0A3S5FE48"/>